<evidence type="ECO:0000256" key="1">
    <source>
        <dbReference type="ARBA" id="ARBA00004496"/>
    </source>
</evidence>
<dbReference type="InterPro" id="IPR019734">
    <property type="entry name" value="TPR_rpt"/>
</dbReference>
<evidence type="ECO:0000256" key="7">
    <source>
        <dbReference type="PROSITE-ProRule" id="PRU00339"/>
    </source>
</evidence>
<dbReference type="OrthoDB" id="7594656at2759"/>
<feature type="repeat" description="TPR" evidence="7">
    <location>
        <begin position="262"/>
        <end position="295"/>
    </location>
</feature>
<accession>A0A7M7QB89</accession>
<dbReference type="GO" id="GO:0005737">
    <property type="term" value="C:cytoplasm"/>
    <property type="evidence" value="ECO:0007669"/>
    <property type="project" value="UniProtKB-SubCell"/>
</dbReference>
<evidence type="ECO:0000256" key="4">
    <source>
        <dbReference type="ARBA" id="ARBA00022803"/>
    </source>
</evidence>
<dbReference type="AlphaFoldDB" id="A0A7M7QB89"/>
<keyword evidence="4 7" id="KW-0802">TPR repeat</keyword>
<comment type="function">
    <text evidence="6">Axonemal protein which is implicated in axonemal and/or peri-axonemal structure assembly and regulates flagellum assembly and beating and therefore sperm motility.</text>
</comment>
<dbReference type="EnsemblMetazoa" id="XM_031927483">
    <property type="protein sequence ID" value="XP_031783343"/>
    <property type="gene ID" value="LOC100679412"/>
</dbReference>
<dbReference type="SUPFAM" id="SSF48452">
    <property type="entry name" value="TPR-like"/>
    <property type="match status" value="1"/>
</dbReference>
<dbReference type="GO" id="GO:0003341">
    <property type="term" value="P:cilium movement"/>
    <property type="evidence" value="ECO:0007669"/>
    <property type="project" value="TreeGrafter"/>
</dbReference>
<dbReference type="Gene3D" id="1.25.40.10">
    <property type="entry name" value="Tetratricopeptide repeat domain"/>
    <property type="match status" value="1"/>
</dbReference>
<dbReference type="Proteomes" id="UP000002358">
    <property type="component" value="Chromosome 3"/>
</dbReference>
<evidence type="ECO:0000256" key="3">
    <source>
        <dbReference type="ARBA" id="ARBA00022737"/>
    </source>
</evidence>
<reference evidence="8" key="1">
    <citation type="submission" date="2021-01" db="UniProtKB">
        <authorList>
            <consortium name="EnsemblMetazoa"/>
        </authorList>
    </citation>
    <scope>IDENTIFICATION</scope>
</reference>
<name>A0A7M7QB89_NASVI</name>
<dbReference type="Pfam" id="PF13424">
    <property type="entry name" value="TPR_12"/>
    <property type="match status" value="1"/>
</dbReference>
<dbReference type="SMR" id="A0A7M7QB89"/>
<evidence type="ECO:0000256" key="6">
    <source>
        <dbReference type="ARBA" id="ARBA00044739"/>
    </source>
</evidence>
<dbReference type="InterPro" id="IPR011990">
    <property type="entry name" value="TPR-like_helical_dom_sf"/>
</dbReference>
<dbReference type="PANTHER" id="PTHR46630:SF1">
    <property type="entry name" value="TETRATRICOPEPTIDE REPEAT PROTEIN 29"/>
    <property type="match status" value="1"/>
</dbReference>
<dbReference type="GO" id="GO:0005929">
    <property type="term" value="C:cilium"/>
    <property type="evidence" value="ECO:0007669"/>
    <property type="project" value="TreeGrafter"/>
</dbReference>
<comment type="subcellular location">
    <subcellularLocation>
        <location evidence="1">Cytoplasm</location>
    </subcellularLocation>
</comment>
<evidence type="ECO:0000313" key="8">
    <source>
        <dbReference type="EnsemblMetazoa" id="XP_031783343"/>
    </source>
</evidence>
<dbReference type="InParanoid" id="A0A7M7QB89"/>
<dbReference type="PROSITE" id="PS50005">
    <property type="entry name" value="TPR"/>
    <property type="match status" value="1"/>
</dbReference>
<dbReference type="RefSeq" id="XP_031783343.1">
    <property type="nucleotide sequence ID" value="XM_031927483.1"/>
</dbReference>
<organism evidence="8 9">
    <name type="scientific">Nasonia vitripennis</name>
    <name type="common">Parasitic wasp</name>
    <dbReference type="NCBI Taxonomy" id="7425"/>
    <lineage>
        <taxon>Eukaryota</taxon>
        <taxon>Metazoa</taxon>
        <taxon>Ecdysozoa</taxon>
        <taxon>Arthropoda</taxon>
        <taxon>Hexapoda</taxon>
        <taxon>Insecta</taxon>
        <taxon>Pterygota</taxon>
        <taxon>Neoptera</taxon>
        <taxon>Endopterygota</taxon>
        <taxon>Hymenoptera</taxon>
        <taxon>Apocrita</taxon>
        <taxon>Proctotrupomorpha</taxon>
        <taxon>Chalcidoidea</taxon>
        <taxon>Pteromalidae</taxon>
        <taxon>Pteromalinae</taxon>
        <taxon>Nasonia</taxon>
    </lineage>
</organism>
<evidence type="ECO:0000256" key="5">
    <source>
        <dbReference type="ARBA" id="ARBA00040665"/>
    </source>
</evidence>
<keyword evidence="2" id="KW-0963">Cytoplasm</keyword>
<dbReference type="InterPro" id="IPR051476">
    <property type="entry name" value="Bac_ResReg_Asp_Phosphatase"/>
</dbReference>
<dbReference type="KEGG" id="nvi:100679412"/>
<evidence type="ECO:0000313" key="9">
    <source>
        <dbReference type="Proteomes" id="UP000002358"/>
    </source>
</evidence>
<dbReference type="GeneID" id="100679412"/>
<keyword evidence="3" id="KW-0677">Repeat</keyword>
<protein>
    <recommendedName>
        <fullName evidence="5">Tetratricopeptide repeat protein 29</fullName>
    </recommendedName>
</protein>
<dbReference type="SMART" id="SM00028">
    <property type="entry name" value="TPR"/>
    <property type="match status" value="3"/>
</dbReference>
<keyword evidence="9" id="KW-1185">Reference proteome</keyword>
<dbReference type="PANTHER" id="PTHR46630">
    <property type="entry name" value="TETRATRICOPEPTIDE REPEAT PROTEIN 29"/>
    <property type="match status" value="1"/>
</dbReference>
<evidence type="ECO:0000256" key="2">
    <source>
        <dbReference type="ARBA" id="ARBA00022490"/>
    </source>
</evidence>
<proteinExistence type="predicted"/>
<sequence length="450" mass="51530">MSSMIRSTRVKSLTSVAARDIPKTKEEIKSKLPFLTSTEIRRQKIPYNDAVISELREEGSHEAAEYFEFLFDLEEQTRRVAGPDTVVWNKPRLRDNEELVDRLRKVFTIFCRRTIPAASRTMSLIETAVFVQNLGWEWLWVADSLYRTAVWIAKEIKEKDKQVVSVLRYVYARFLFYELNDAKTALEHVRAAQRDSREKPWNASKILGFKQENLFRECCTLLQKVLLSIARDVRDSEVELSVNSCRVALSAACESGHEESVAQAHHELGKSEIAAGNVKEAIKHFSRGLAILERIPDPLGICNAHSEMALAHKMTGDHDKVFEHLEKFKDSAEKFNLQDKLAEAHWLAGEYHLSQDNPKEATPNLEMSLSLYTRIGEMKKASRVRCLIGVSRGQEMMDVYKALIMRSIKGDVQATLNLCRWRDRGEGFDKIPIHEKEKASKDAENEGFLS</sequence>